<feature type="repeat" description="Hemopexin" evidence="1">
    <location>
        <begin position="8"/>
        <end position="55"/>
    </location>
</feature>
<dbReference type="EnsemblMetazoa" id="AMAM022770-RA">
    <property type="protein sequence ID" value="AMAM022770-PA"/>
    <property type="gene ID" value="AMAM022770"/>
</dbReference>
<organism evidence="2 3">
    <name type="scientific">Anopheles maculatus</name>
    <dbReference type="NCBI Taxonomy" id="74869"/>
    <lineage>
        <taxon>Eukaryota</taxon>
        <taxon>Metazoa</taxon>
        <taxon>Ecdysozoa</taxon>
        <taxon>Arthropoda</taxon>
        <taxon>Hexapoda</taxon>
        <taxon>Insecta</taxon>
        <taxon>Pterygota</taxon>
        <taxon>Neoptera</taxon>
        <taxon>Endopterygota</taxon>
        <taxon>Diptera</taxon>
        <taxon>Nematocera</taxon>
        <taxon>Culicoidea</taxon>
        <taxon>Culicidae</taxon>
        <taxon>Anophelinae</taxon>
        <taxon>Anopheles</taxon>
        <taxon>Anopheles maculatus group</taxon>
    </lineage>
</organism>
<evidence type="ECO:0000313" key="3">
    <source>
        <dbReference type="Proteomes" id="UP000075901"/>
    </source>
</evidence>
<reference evidence="3" key="1">
    <citation type="submission" date="2013-09" db="EMBL/GenBank/DDBJ databases">
        <title>The Genome Sequence of Anopheles maculatus species B.</title>
        <authorList>
            <consortium name="The Broad Institute Genomics Platform"/>
            <person name="Neafsey D.E."/>
            <person name="Besansky N."/>
            <person name="Howell P."/>
            <person name="Walton C."/>
            <person name="Young S.K."/>
            <person name="Zeng Q."/>
            <person name="Gargeya S."/>
            <person name="Fitzgerald M."/>
            <person name="Haas B."/>
            <person name="Abouelleil A."/>
            <person name="Allen A.W."/>
            <person name="Alvarado L."/>
            <person name="Arachchi H.M."/>
            <person name="Berlin A.M."/>
            <person name="Chapman S.B."/>
            <person name="Gainer-Dewar J."/>
            <person name="Goldberg J."/>
            <person name="Griggs A."/>
            <person name="Gujja S."/>
            <person name="Hansen M."/>
            <person name="Howarth C."/>
            <person name="Imamovic A."/>
            <person name="Ireland A."/>
            <person name="Larimer J."/>
            <person name="McCowan C."/>
            <person name="Murphy C."/>
            <person name="Pearson M."/>
            <person name="Poon T.W."/>
            <person name="Priest M."/>
            <person name="Roberts A."/>
            <person name="Saif S."/>
            <person name="Shea T."/>
            <person name="Sisk P."/>
            <person name="Sykes S."/>
            <person name="Wortman J."/>
            <person name="Nusbaum C."/>
            <person name="Birren B."/>
        </authorList>
    </citation>
    <scope>NUCLEOTIDE SEQUENCE [LARGE SCALE GENOMIC DNA]</scope>
    <source>
        <strain evidence="3">maculatus3</strain>
    </source>
</reference>
<dbReference type="Pfam" id="PF00045">
    <property type="entry name" value="Hemopexin"/>
    <property type="match status" value="1"/>
</dbReference>
<protein>
    <submittedName>
        <fullName evidence="2">Uncharacterized protein</fullName>
    </submittedName>
</protein>
<reference evidence="2" key="2">
    <citation type="submission" date="2020-05" db="UniProtKB">
        <authorList>
            <consortium name="EnsemblMetazoa"/>
        </authorList>
    </citation>
    <scope>IDENTIFICATION</scope>
    <source>
        <strain evidence="2">maculatus3</strain>
    </source>
</reference>
<dbReference type="PROSITE" id="PS51642">
    <property type="entry name" value="HEMOPEXIN_2"/>
    <property type="match status" value="1"/>
</dbReference>
<keyword evidence="3" id="KW-1185">Reference proteome</keyword>
<sequence>MSMWKGIGYNIDSAFQYRDGKTYFFKGLGYWRFNDMRMSIAHQFQKSSATEWMKCKHERQVLNDLDVDNDTPSSDPTLVHKSAIGTSRAATSWIDGRSRIHLLLSSCTLITMALSFFSKQYA</sequence>
<dbReference type="Gene3D" id="2.110.10.10">
    <property type="entry name" value="Hemopexin-like domain"/>
    <property type="match status" value="1"/>
</dbReference>
<evidence type="ECO:0000256" key="1">
    <source>
        <dbReference type="PROSITE-ProRule" id="PRU01011"/>
    </source>
</evidence>
<dbReference type="VEuPathDB" id="VectorBase:AMAM022770"/>
<accession>A0A182TA82</accession>
<dbReference type="InterPro" id="IPR036375">
    <property type="entry name" value="Hemopexin-like_dom_sf"/>
</dbReference>
<name>A0A182TA82_9DIPT</name>
<evidence type="ECO:0000313" key="2">
    <source>
        <dbReference type="EnsemblMetazoa" id="AMAM022770-PA"/>
    </source>
</evidence>
<dbReference type="SMART" id="SM00120">
    <property type="entry name" value="HX"/>
    <property type="match status" value="1"/>
</dbReference>
<dbReference type="InterPro" id="IPR018487">
    <property type="entry name" value="Hemopexin-like_repeat"/>
</dbReference>
<dbReference type="SUPFAM" id="SSF50923">
    <property type="entry name" value="Hemopexin-like domain"/>
    <property type="match status" value="1"/>
</dbReference>
<proteinExistence type="predicted"/>
<dbReference type="AlphaFoldDB" id="A0A182TA82"/>
<dbReference type="Proteomes" id="UP000075901">
    <property type="component" value="Unassembled WGS sequence"/>
</dbReference>